<dbReference type="GO" id="GO:0032259">
    <property type="term" value="P:methylation"/>
    <property type="evidence" value="ECO:0007669"/>
    <property type="project" value="UniProtKB-KW"/>
</dbReference>
<dbReference type="Pfam" id="PF10440">
    <property type="entry name" value="WIYLD"/>
    <property type="match status" value="1"/>
</dbReference>
<dbReference type="GO" id="GO:0008168">
    <property type="term" value="F:methyltransferase activity"/>
    <property type="evidence" value="ECO:0007669"/>
    <property type="project" value="UniProtKB-KW"/>
</dbReference>
<reference evidence="2" key="1">
    <citation type="submission" date="2015-07" db="EMBL/GenBank/DDBJ databases">
        <title>Transcriptome Assembly of Anthurium amnicola.</title>
        <authorList>
            <person name="Suzuki J."/>
        </authorList>
    </citation>
    <scope>NUCLEOTIDE SEQUENCE</scope>
</reference>
<protein>
    <submittedName>
        <fullName evidence="2">Histone-lysine N-methyltransferase SUVR1</fullName>
    </submittedName>
</protein>
<dbReference type="AlphaFoldDB" id="A0A1D1Y4D9"/>
<feature type="domain" description="WIYLD" evidence="1">
    <location>
        <begin position="30"/>
        <end position="91"/>
    </location>
</feature>
<keyword evidence="2" id="KW-0808">Transferase</keyword>
<organism evidence="2">
    <name type="scientific">Anthurium amnicola</name>
    <dbReference type="NCBI Taxonomy" id="1678845"/>
    <lineage>
        <taxon>Eukaryota</taxon>
        <taxon>Viridiplantae</taxon>
        <taxon>Streptophyta</taxon>
        <taxon>Embryophyta</taxon>
        <taxon>Tracheophyta</taxon>
        <taxon>Spermatophyta</taxon>
        <taxon>Magnoliopsida</taxon>
        <taxon>Liliopsida</taxon>
        <taxon>Araceae</taxon>
        <taxon>Pothoideae</taxon>
        <taxon>Potheae</taxon>
        <taxon>Anthurium</taxon>
    </lineage>
</organism>
<dbReference type="InterPro" id="IPR043017">
    <property type="entry name" value="WIYLD_dom_sf"/>
</dbReference>
<dbReference type="Gene3D" id="1.10.8.850">
    <property type="entry name" value="Histone-lysine N methyltransferase , C-terminal domain-like"/>
    <property type="match status" value="1"/>
</dbReference>
<feature type="non-terminal residue" evidence="2">
    <location>
        <position position="1"/>
    </location>
</feature>
<dbReference type="PANTHER" id="PTHR34271:SF1">
    <property type="entry name" value="NUCLEOLAR HISTONE METHYLTRANSFERASE-RELATED PROTEIN"/>
    <property type="match status" value="1"/>
</dbReference>
<proteinExistence type="predicted"/>
<name>A0A1D1Y4D9_9ARAE</name>
<dbReference type="InterPro" id="IPR018848">
    <property type="entry name" value="WIYLD_domain"/>
</dbReference>
<accession>A0A1D1Y4D9</accession>
<dbReference type="PANTHER" id="PTHR34271">
    <property type="entry name" value="NUCLEOLAR HISTONE METHYLTRANSFERASE-RELATED PROTEIN"/>
    <property type="match status" value="1"/>
</dbReference>
<dbReference type="EMBL" id="GDJX01018434">
    <property type="protein sequence ID" value="JAT49502.1"/>
    <property type="molecule type" value="Transcribed_RNA"/>
</dbReference>
<evidence type="ECO:0000313" key="2">
    <source>
        <dbReference type="EMBL" id="JAT49502.1"/>
    </source>
</evidence>
<evidence type="ECO:0000259" key="1">
    <source>
        <dbReference type="Pfam" id="PF10440"/>
    </source>
</evidence>
<sequence>GGGGGGVICRQVLPLCPPFSAPTMRPKRAKRGLKRIDAALDALGRMGFPKEKVRRTVKYLLKEVYRGDDAWVFLEEDSYRVVIEALLEEQEMEGAKDPNPVEGEDAEQVQALDSSVFGRDVEECGDHSPTVCARDAPELGVNGRENCALLTDGHSIRIRPSCYGWTSEDDDTIVDALPPTTCKERPMVQCSLGYNHDRKRKSRWDVKPIDKK</sequence>
<gene>
    <name evidence="2" type="primary">SUVR1_0</name>
    <name evidence="2" type="ORF">g.103808</name>
</gene>
<keyword evidence="2" id="KW-0489">Methyltransferase</keyword>